<keyword evidence="3" id="KW-1185">Reference proteome</keyword>
<protein>
    <submittedName>
        <fullName evidence="2">Uncharacterized protein</fullName>
    </submittedName>
</protein>
<accession>A0ABU0AHL5</accession>
<dbReference type="Proteomes" id="UP001238088">
    <property type="component" value="Unassembled WGS sequence"/>
</dbReference>
<organism evidence="2 3">
    <name type="scientific">Cytobacillus purgationiresistens</name>
    <dbReference type="NCBI Taxonomy" id="863449"/>
    <lineage>
        <taxon>Bacteria</taxon>
        <taxon>Bacillati</taxon>
        <taxon>Bacillota</taxon>
        <taxon>Bacilli</taxon>
        <taxon>Bacillales</taxon>
        <taxon>Bacillaceae</taxon>
        <taxon>Cytobacillus</taxon>
    </lineage>
</organism>
<dbReference type="RefSeq" id="WP_307475424.1">
    <property type="nucleotide sequence ID" value="NZ_JAUSUB010000010.1"/>
</dbReference>
<reference evidence="2 3" key="1">
    <citation type="submission" date="2023-07" db="EMBL/GenBank/DDBJ databases">
        <title>Genomic Encyclopedia of Type Strains, Phase IV (KMG-IV): sequencing the most valuable type-strain genomes for metagenomic binning, comparative biology and taxonomic classification.</title>
        <authorList>
            <person name="Goeker M."/>
        </authorList>
    </citation>
    <scope>NUCLEOTIDE SEQUENCE [LARGE SCALE GENOMIC DNA]</scope>
    <source>
        <strain evidence="2 3">DSM 23494</strain>
    </source>
</reference>
<evidence type="ECO:0000313" key="2">
    <source>
        <dbReference type="EMBL" id="MDQ0270747.1"/>
    </source>
</evidence>
<name>A0ABU0AHL5_9BACI</name>
<dbReference type="EMBL" id="JAUSUB010000010">
    <property type="protein sequence ID" value="MDQ0270747.1"/>
    <property type="molecule type" value="Genomic_DNA"/>
</dbReference>
<gene>
    <name evidence="2" type="ORF">J2S17_002632</name>
</gene>
<evidence type="ECO:0000256" key="1">
    <source>
        <dbReference type="SAM" id="MobiDB-lite"/>
    </source>
</evidence>
<evidence type="ECO:0000313" key="3">
    <source>
        <dbReference type="Proteomes" id="UP001238088"/>
    </source>
</evidence>
<feature type="compositionally biased region" description="Basic residues" evidence="1">
    <location>
        <begin position="124"/>
        <end position="137"/>
    </location>
</feature>
<proteinExistence type="predicted"/>
<sequence>MNNEQFNDKINELWAQTKAGNLPRPSRFEAIEALTEEYFAARGKMPEAGALDRLATLCLYEELSDDTPWKSRSNEYPINSDRQQEEIEKNEVGMQALGYVNNDGKKPQSAGRRKRTDYENTKANRSRSRNAERRRRYREFTKVQPVVISHLIP</sequence>
<comment type="caution">
    <text evidence="2">The sequence shown here is derived from an EMBL/GenBank/DDBJ whole genome shotgun (WGS) entry which is preliminary data.</text>
</comment>
<feature type="region of interest" description="Disordered" evidence="1">
    <location>
        <begin position="98"/>
        <end position="137"/>
    </location>
</feature>